<dbReference type="PANTHER" id="PTHR21716">
    <property type="entry name" value="TRANSMEMBRANE PROTEIN"/>
    <property type="match status" value="1"/>
</dbReference>
<evidence type="ECO:0000256" key="3">
    <source>
        <dbReference type="ARBA" id="ARBA00022448"/>
    </source>
</evidence>
<feature type="region of interest" description="Disordered" evidence="8">
    <location>
        <begin position="591"/>
        <end position="614"/>
    </location>
</feature>
<feature type="transmembrane region" description="Helical" evidence="9">
    <location>
        <begin position="302"/>
        <end position="323"/>
    </location>
</feature>
<evidence type="ECO:0000256" key="6">
    <source>
        <dbReference type="ARBA" id="ARBA00022989"/>
    </source>
</evidence>
<dbReference type="GO" id="GO:0005886">
    <property type="term" value="C:plasma membrane"/>
    <property type="evidence" value="ECO:0007669"/>
    <property type="project" value="UniProtKB-SubCell"/>
</dbReference>
<comment type="similarity">
    <text evidence="2">Belongs to the autoinducer-2 exporter (AI-2E) (TC 2.A.86) family.</text>
</comment>
<dbReference type="AlphaFoldDB" id="A0A952KIF7"/>
<evidence type="ECO:0000313" key="10">
    <source>
        <dbReference type="EMBL" id="MBW8729380.1"/>
    </source>
</evidence>
<feature type="transmembrane region" description="Helical" evidence="9">
    <location>
        <begin position="21"/>
        <end position="40"/>
    </location>
</feature>
<accession>A0A952KIF7</accession>
<evidence type="ECO:0000313" key="11">
    <source>
        <dbReference type="Proteomes" id="UP000700706"/>
    </source>
</evidence>
<gene>
    <name evidence="10" type="ORF">JF625_30045</name>
</gene>
<feature type="transmembrane region" description="Helical" evidence="9">
    <location>
        <begin position="343"/>
        <end position="368"/>
    </location>
</feature>
<evidence type="ECO:0000256" key="8">
    <source>
        <dbReference type="SAM" id="MobiDB-lite"/>
    </source>
</evidence>
<protein>
    <submittedName>
        <fullName evidence="10">AI-2E family transporter</fullName>
    </submittedName>
</protein>
<keyword evidence="5 9" id="KW-0812">Transmembrane</keyword>
<name>A0A952KIF7_9PROT</name>
<feature type="transmembrane region" description="Helical" evidence="9">
    <location>
        <begin position="75"/>
        <end position="95"/>
    </location>
</feature>
<evidence type="ECO:0000256" key="4">
    <source>
        <dbReference type="ARBA" id="ARBA00022475"/>
    </source>
</evidence>
<feature type="transmembrane region" description="Helical" evidence="9">
    <location>
        <begin position="185"/>
        <end position="204"/>
    </location>
</feature>
<proteinExistence type="inferred from homology"/>
<dbReference type="InterPro" id="IPR002549">
    <property type="entry name" value="AI-2E-like"/>
</dbReference>
<sequence length="614" mass="64732">MLSEPGRSHRSLTPLTDKIGALSSTNGILVILAATAALYFGRDVLIPFSLALLISFAMAPVVLQLRKLGLPRTPAVLIVIVALSIAAVVFIVLVASQTIDLAGNLPRYQSNLEAKIQSIKEAAPGGGLIDRLTAMVARLSEEATERAVAAAPMGMEGAQGKPVPVQLVPPALTPLQLAWEVGAPLIEPFAIIGVVLVFSVFMLMEREDLRNRLIWLLGSKDLTRATAAMDDAAQRLSRFLLAQALLNFCYGAAFGIGLWVIGVPNPILWGLLSAVLRFIPLVGTVAAALLPTILAFAVDPGWLMPLETIALFVVLDLVTVNVGEPLLYGGSTGLSPFAVLFATIFWLTLWGIPGLLLAVPLTVCLAVLGRHVPQFGFLDVLLGSTPALTPEAHFYQRILAGDPLEASELAERGLQGQSRQALFESMILPAIHMAQADRQRGALDGPQRVAVWGSILAAVADLDEDGHDTPPAVLCLGARDELDQAAALMTGQLLAEKGIACGYADRGGAVPEAIEVPVVLVAHTGTVTEHQLSRLIRRLRRRIGPDAMLVVGLLGPRELAGEVPEGLEAHTVVVRGFGTIIAAVMQWTPKPVGNGDGGKTESAAMPEPSGTAAA</sequence>
<evidence type="ECO:0000256" key="9">
    <source>
        <dbReference type="SAM" id="Phobius"/>
    </source>
</evidence>
<evidence type="ECO:0000256" key="5">
    <source>
        <dbReference type="ARBA" id="ARBA00022692"/>
    </source>
</evidence>
<evidence type="ECO:0000256" key="2">
    <source>
        <dbReference type="ARBA" id="ARBA00009773"/>
    </source>
</evidence>
<evidence type="ECO:0000256" key="1">
    <source>
        <dbReference type="ARBA" id="ARBA00004651"/>
    </source>
</evidence>
<keyword evidence="4" id="KW-1003">Cell membrane</keyword>
<feature type="transmembrane region" description="Helical" evidence="9">
    <location>
        <begin position="267"/>
        <end position="290"/>
    </location>
</feature>
<dbReference type="PANTHER" id="PTHR21716:SF53">
    <property type="entry name" value="PERMEASE PERM-RELATED"/>
    <property type="match status" value="1"/>
</dbReference>
<dbReference type="Pfam" id="PF01594">
    <property type="entry name" value="AI-2E_transport"/>
    <property type="match status" value="2"/>
</dbReference>
<keyword evidence="7 9" id="KW-0472">Membrane</keyword>
<dbReference type="EMBL" id="JAEKLZ010000525">
    <property type="protein sequence ID" value="MBW8729380.1"/>
    <property type="molecule type" value="Genomic_DNA"/>
</dbReference>
<dbReference type="Proteomes" id="UP000700706">
    <property type="component" value="Unassembled WGS sequence"/>
</dbReference>
<keyword evidence="6 9" id="KW-1133">Transmembrane helix</keyword>
<feature type="transmembrane region" description="Helical" evidence="9">
    <location>
        <begin position="46"/>
        <end position="63"/>
    </location>
</feature>
<comment type="subcellular location">
    <subcellularLocation>
        <location evidence="1">Cell membrane</location>
        <topology evidence="1">Multi-pass membrane protein</topology>
    </subcellularLocation>
</comment>
<comment type="caution">
    <text evidence="10">The sequence shown here is derived from an EMBL/GenBank/DDBJ whole genome shotgun (WGS) entry which is preliminary data.</text>
</comment>
<evidence type="ECO:0000256" key="7">
    <source>
        <dbReference type="ARBA" id="ARBA00023136"/>
    </source>
</evidence>
<keyword evidence="3" id="KW-0813">Transport</keyword>
<feature type="transmembrane region" description="Helical" evidence="9">
    <location>
        <begin position="239"/>
        <end position="261"/>
    </location>
</feature>
<reference evidence="10" key="1">
    <citation type="submission" date="2020-06" db="EMBL/GenBank/DDBJ databases">
        <title>Stable isotope informed genome-resolved metagenomics uncovers potential trophic interactions in rhizosphere soil.</title>
        <authorList>
            <person name="Starr E.P."/>
            <person name="Shi S."/>
            <person name="Blazewicz S.J."/>
            <person name="Koch B.J."/>
            <person name="Probst A.J."/>
            <person name="Hungate B.A."/>
            <person name="Pett-Ridge J."/>
            <person name="Firestone M.K."/>
            <person name="Banfield J.F."/>
        </authorList>
    </citation>
    <scope>NUCLEOTIDE SEQUENCE</scope>
    <source>
        <strain evidence="10">YM_69_17</strain>
    </source>
</reference>
<organism evidence="10 11">
    <name type="scientific">Inquilinus limosus</name>
    <dbReference type="NCBI Taxonomy" id="171674"/>
    <lineage>
        <taxon>Bacteria</taxon>
        <taxon>Pseudomonadati</taxon>
        <taxon>Pseudomonadota</taxon>
        <taxon>Alphaproteobacteria</taxon>
        <taxon>Rhodospirillales</taxon>
        <taxon>Rhodospirillaceae</taxon>
        <taxon>Inquilinus</taxon>
    </lineage>
</organism>